<evidence type="ECO:0000256" key="13">
    <source>
        <dbReference type="ARBA" id="ARBA00023268"/>
    </source>
</evidence>
<dbReference type="PIRSF" id="PIRSF017184">
    <property type="entry name" value="Nnr"/>
    <property type="match status" value="1"/>
</dbReference>
<evidence type="ECO:0000256" key="6">
    <source>
        <dbReference type="ARBA" id="ARBA00022741"/>
    </source>
</evidence>
<evidence type="ECO:0000313" key="23">
    <source>
        <dbReference type="Proteomes" id="UP000664122"/>
    </source>
</evidence>
<dbReference type="GO" id="GO:0046872">
    <property type="term" value="F:metal ion binding"/>
    <property type="evidence" value="ECO:0007669"/>
    <property type="project" value="UniProtKB-UniRule"/>
</dbReference>
<keyword evidence="11 18" id="KW-0413">Isomerase</keyword>
<dbReference type="Pfam" id="PF03853">
    <property type="entry name" value="YjeF_N"/>
    <property type="match status" value="1"/>
</dbReference>
<keyword evidence="6 17" id="KW-0547">Nucleotide-binding</keyword>
<dbReference type="CDD" id="cd01171">
    <property type="entry name" value="YXKO-related"/>
    <property type="match status" value="1"/>
</dbReference>
<dbReference type="PROSITE" id="PS01050">
    <property type="entry name" value="YJEF_C_2"/>
    <property type="match status" value="1"/>
</dbReference>
<comment type="subunit">
    <text evidence="17">Homotetramer.</text>
</comment>
<evidence type="ECO:0000256" key="3">
    <source>
        <dbReference type="ARBA" id="ARBA00006001"/>
    </source>
</evidence>
<keyword evidence="23" id="KW-1185">Reference proteome</keyword>
<accession>A0A939JYH9</accession>
<keyword evidence="12 17" id="KW-0456">Lyase</keyword>
<dbReference type="EMBL" id="JAFMPP010000021">
    <property type="protein sequence ID" value="MBO0664431.1"/>
    <property type="molecule type" value="Genomic_DNA"/>
</dbReference>
<evidence type="ECO:0000256" key="8">
    <source>
        <dbReference type="ARBA" id="ARBA00022857"/>
    </source>
</evidence>
<dbReference type="InterPro" id="IPR017953">
    <property type="entry name" value="Carbohydrate_kinase_pred_CS"/>
</dbReference>
<protein>
    <recommendedName>
        <fullName evidence="19">Bifunctional NAD(P)H-hydrate repair enzyme</fullName>
    </recommendedName>
    <alternativeName>
        <fullName evidence="19">Nicotinamide nucleotide repair protein</fullName>
    </alternativeName>
    <domain>
        <recommendedName>
            <fullName evidence="19">ADP-dependent (S)-NAD(P)H-hydrate dehydratase</fullName>
            <ecNumber evidence="19">4.2.1.136</ecNumber>
        </recommendedName>
        <alternativeName>
            <fullName evidence="19">ADP-dependent NAD(P)HX dehydratase</fullName>
        </alternativeName>
    </domain>
    <domain>
        <recommendedName>
            <fullName evidence="19">NAD(P)H-hydrate epimerase</fullName>
            <ecNumber evidence="19">5.1.99.6</ecNumber>
        </recommendedName>
    </domain>
</protein>
<dbReference type="InterPro" id="IPR004443">
    <property type="entry name" value="YjeF_N_dom"/>
</dbReference>
<dbReference type="InterPro" id="IPR030677">
    <property type="entry name" value="Nnr"/>
</dbReference>
<comment type="similarity">
    <text evidence="18">Belongs to the NnrE/AIBP family.</text>
</comment>
<evidence type="ECO:0000256" key="11">
    <source>
        <dbReference type="ARBA" id="ARBA00023235"/>
    </source>
</evidence>
<feature type="binding site" evidence="17">
    <location>
        <position position="445"/>
    </location>
    <ligand>
        <name>(6S)-NADPHX</name>
        <dbReference type="ChEBI" id="CHEBI:64076"/>
    </ligand>
</feature>
<feature type="binding site" evidence="17">
    <location>
        <position position="378"/>
    </location>
    <ligand>
        <name>(6S)-NADPHX</name>
        <dbReference type="ChEBI" id="CHEBI:64076"/>
    </ligand>
</feature>
<dbReference type="PROSITE" id="PS51385">
    <property type="entry name" value="YJEF_N"/>
    <property type="match status" value="1"/>
</dbReference>
<dbReference type="PROSITE" id="PS51383">
    <property type="entry name" value="YJEF_C_3"/>
    <property type="match status" value="1"/>
</dbReference>
<proteinExistence type="inferred from homology"/>
<comment type="catalytic activity">
    <reaction evidence="15 17 19">
        <text>(6S)-NADHX + ADP = AMP + phosphate + NADH + H(+)</text>
        <dbReference type="Rhea" id="RHEA:32223"/>
        <dbReference type="ChEBI" id="CHEBI:15378"/>
        <dbReference type="ChEBI" id="CHEBI:43474"/>
        <dbReference type="ChEBI" id="CHEBI:57945"/>
        <dbReference type="ChEBI" id="CHEBI:64074"/>
        <dbReference type="ChEBI" id="CHEBI:456215"/>
        <dbReference type="ChEBI" id="CHEBI:456216"/>
        <dbReference type="EC" id="4.2.1.136"/>
    </reaction>
</comment>
<keyword evidence="5 18" id="KW-0479">Metal-binding</keyword>
<dbReference type="AlphaFoldDB" id="A0A939JYH9"/>
<keyword evidence="7 17" id="KW-0067">ATP-binding</keyword>
<evidence type="ECO:0000256" key="10">
    <source>
        <dbReference type="ARBA" id="ARBA00023027"/>
    </source>
</evidence>
<gene>
    <name evidence="18" type="primary">nnrE</name>
    <name evidence="17" type="synonym">nnrD</name>
    <name evidence="22" type="ORF">J1C48_17795</name>
</gene>
<evidence type="ECO:0000256" key="7">
    <source>
        <dbReference type="ARBA" id="ARBA00022840"/>
    </source>
</evidence>
<evidence type="ECO:0000256" key="19">
    <source>
        <dbReference type="PIRNR" id="PIRNR017184"/>
    </source>
</evidence>
<name>A0A939JYH9_9HYPH</name>
<dbReference type="Gene3D" id="3.40.1190.20">
    <property type="match status" value="1"/>
</dbReference>
<dbReference type="Proteomes" id="UP000664122">
    <property type="component" value="Unassembled WGS sequence"/>
</dbReference>
<comment type="catalytic activity">
    <reaction evidence="1 18 19">
        <text>(6R)-NADHX = (6S)-NADHX</text>
        <dbReference type="Rhea" id="RHEA:32215"/>
        <dbReference type="ChEBI" id="CHEBI:64074"/>
        <dbReference type="ChEBI" id="CHEBI:64075"/>
        <dbReference type="EC" id="5.1.99.6"/>
    </reaction>
</comment>
<feature type="binding site" evidence="17">
    <location>
        <position position="254"/>
    </location>
    <ligand>
        <name>(6S)-NADPHX</name>
        <dbReference type="ChEBI" id="CHEBI:64076"/>
    </ligand>
</feature>
<evidence type="ECO:0000256" key="5">
    <source>
        <dbReference type="ARBA" id="ARBA00022723"/>
    </source>
</evidence>
<comment type="similarity">
    <text evidence="4 19">In the C-terminal section; belongs to the NnrD/CARKD family.</text>
</comment>
<evidence type="ECO:0000259" key="21">
    <source>
        <dbReference type="PROSITE" id="PS51385"/>
    </source>
</evidence>
<keyword evidence="13" id="KW-0511">Multifunctional enzyme</keyword>
<comment type="caution">
    <text evidence="22">The sequence shown here is derived from an EMBL/GenBank/DDBJ whole genome shotgun (WGS) entry which is preliminary data.</text>
</comment>
<evidence type="ECO:0000256" key="18">
    <source>
        <dbReference type="HAMAP-Rule" id="MF_01966"/>
    </source>
</evidence>
<feature type="binding site" evidence="18">
    <location>
        <position position="59"/>
    </location>
    <ligand>
        <name>K(+)</name>
        <dbReference type="ChEBI" id="CHEBI:29103"/>
    </ligand>
</feature>
<keyword evidence="10 17" id="KW-0520">NAD</keyword>
<feature type="binding site" evidence="17">
    <location>
        <position position="444"/>
    </location>
    <ligand>
        <name>AMP</name>
        <dbReference type="ChEBI" id="CHEBI:456215"/>
    </ligand>
</feature>
<keyword evidence="9 18" id="KW-0630">Potassium</keyword>
<keyword evidence="8 17" id="KW-0521">NADP</keyword>
<evidence type="ECO:0000259" key="20">
    <source>
        <dbReference type="PROSITE" id="PS51383"/>
    </source>
</evidence>
<dbReference type="SUPFAM" id="SSF64153">
    <property type="entry name" value="YjeF N-terminal domain-like"/>
    <property type="match status" value="1"/>
</dbReference>
<comment type="caution">
    <text evidence="18">Lacks conserved residue(s) required for the propagation of feature annotation.</text>
</comment>
<evidence type="ECO:0000313" key="22">
    <source>
        <dbReference type="EMBL" id="MBO0664431.1"/>
    </source>
</evidence>
<feature type="binding site" evidence="18">
    <location>
        <position position="119"/>
    </location>
    <ligand>
        <name>K(+)</name>
        <dbReference type="ChEBI" id="CHEBI:29103"/>
    </ligand>
</feature>
<dbReference type="EC" id="5.1.99.6" evidence="19"/>
<feature type="domain" description="YjeF C-terminal" evidence="20">
    <location>
        <begin position="219"/>
        <end position="499"/>
    </location>
</feature>
<dbReference type="Gene3D" id="3.40.50.10260">
    <property type="entry name" value="YjeF N-terminal domain"/>
    <property type="match status" value="1"/>
</dbReference>
<dbReference type="GO" id="GO:0052856">
    <property type="term" value="F:NAD(P)HX epimerase activity"/>
    <property type="evidence" value="ECO:0007669"/>
    <property type="project" value="UniProtKB-UniRule"/>
</dbReference>
<evidence type="ECO:0000256" key="1">
    <source>
        <dbReference type="ARBA" id="ARBA00000013"/>
    </source>
</evidence>
<dbReference type="HAMAP" id="MF_01965">
    <property type="entry name" value="NADHX_dehydratase"/>
    <property type="match status" value="1"/>
</dbReference>
<dbReference type="PANTHER" id="PTHR12592">
    <property type="entry name" value="ATP-DEPENDENT (S)-NAD(P)H-HYDRATE DEHYDRATASE FAMILY MEMBER"/>
    <property type="match status" value="1"/>
</dbReference>
<dbReference type="EC" id="4.2.1.136" evidence="19"/>
<organism evidence="22 23">
    <name type="scientific">Jiella flava</name>
    <dbReference type="NCBI Taxonomy" id="2816857"/>
    <lineage>
        <taxon>Bacteria</taxon>
        <taxon>Pseudomonadati</taxon>
        <taxon>Pseudomonadota</taxon>
        <taxon>Alphaproteobacteria</taxon>
        <taxon>Hyphomicrobiales</taxon>
        <taxon>Aurantimonadaceae</taxon>
        <taxon>Jiella</taxon>
    </lineage>
</organism>
<dbReference type="NCBIfam" id="TIGR00196">
    <property type="entry name" value="yjeF_cterm"/>
    <property type="match status" value="1"/>
</dbReference>
<evidence type="ECO:0000256" key="15">
    <source>
        <dbReference type="ARBA" id="ARBA00048238"/>
    </source>
</evidence>
<comment type="function">
    <text evidence="17">Catalyzes the dehydration of the S-form of NAD(P)HX at the expense of ADP, which is converted to AMP. Together with NAD(P)HX epimerase, which catalyzes the epimerization of the S- and R-forms, the enzyme allows the repair of both epimers of NAD(P)HX, a damaged form of NAD(P)H that is a result of enzymatic or heat-dependent hydration.</text>
</comment>
<dbReference type="InterPro" id="IPR029056">
    <property type="entry name" value="Ribokinase-like"/>
</dbReference>
<evidence type="ECO:0000256" key="16">
    <source>
        <dbReference type="ARBA" id="ARBA00049209"/>
    </source>
</evidence>
<comment type="similarity">
    <text evidence="3 19">In the N-terminal section; belongs to the NnrE/AIBP family.</text>
</comment>
<comment type="cofactor">
    <cofactor evidence="18 19">
        <name>K(+)</name>
        <dbReference type="ChEBI" id="CHEBI:29103"/>
    </cofactor>
    <text evidence="18 19">Binds 1 potassium ion per subunit.</text>
</comment>
<comment type="catalytic activity">
    <reaction evidence="2 18 19">
        <text>(6R)-NADPHX = (6S)-NADPHX</text>
        <dbReference type="Rhea" id="RHEA:32227"/>
        <dbReference type="ChEBI" id="CHEBI:64076"/>
        <dbReference type="ChEBI" id="CHEBI:64077"/>
        <dbReference type="EC" id="5.1.99.6"/>
    </reaction>
</comment>
<comment type="function">
    <text evidence="18">Catalyzes the epimerization of the S- and R-forms of NAD(P)HX, a damaged form of NAD(P)H that is a result of enzymatic or heat-dependent hydration. This is a prerequisite for the S-specific NAD(P)H-hydrate dehydratase to allow the repair of both epimers of NAD(P)HX.</text>
</comment>
<feature type="binding site" evidence="18">
    <location>
        <position position="152"/>
    </location>
    <ligand>
        <name>(6S)-NADPHX</name>
        <dbReference type="ChEBI" id="CHEBI:64076"/>
    </ligand>
</feature>
<reference evidence="22" key="1">
    <citation type="submission" date="2021-03" db="EMBL/GenBank/DDBJ databases">
        <title>Whole genome sequence of Jiella sp. CQZ9-1.</title>
        <authorList>
            <person name="Tuo L."/>
        </authorList>
    </citation>
    <scope>NUCLEOTIDE SEQUENCE</scope>
    <source>
        <strain evidence="22">CQZ9-1</strain>
    </source>
</reference>
<feature type="domain" description="YjeF N-terminal" evidence="21">
    <location>
        <begin position="11"/>
        <end position="209"/>
    </location>
</feature>
<feature type="binding site" evidence="18">
    <location>
        <begin position="58"/>
        <end position="62"/>
    </location>
    <ligand>
        <name>(6S)-NADPHX</name>
        <dbReference type="ChEBI" id="CHEBI:64076"/>
    </ligand>
</feature>
<feature type="binding site" evidence="17">
    <location>
        <begin position="415"/>
        <end position="419"/>
    </location>
    <ligand>
        <name>AMP</name>
        <dbReference type="ChEBI" id="CHEBI:456215"/>
    </ligand>
</feature>
<evidence type="ECO:0000256" key="12">
    <source>
        <dbReference type="ARBA" id="ARBA00023239"/>
    </source>
</evidence>
<evidence type="ECO:0000256" key="4">
    <source>
        <dbReference type="ARBA" id="ARBA00009524"/>
    </source>
</evidence>
<comment type="function">
    <text evidence="14 19">Bifunctional enzyme that catalyzes the epimerization of the S- and R-forms of NAD(P)HX and the dehydration of the S-form of NAD(P)HX at the expense of ADP, which is converted to AMP. This allows the repair of both epimers of NAD(P)HX, a damaged form of NAD(P)H that is a result of enzymatic or heat-dependent hydration.</text>
</comment>
<comment type="catalytic activity">
    <reaction evidence="16 17 19">
        <text>(6S)-NADPHX + ADP = AMP + phosphate + NADPH + H(+)</text>
        <dbReference type="Rhea" id="RHEA:32235"/>
        <dbReference type="ChEBI" id="CHEBI:15378"/>
        <dbReference type="ChEBI" id="CHEBI:43474"/>
        <dbReference type="ChEBI" id="CHEBI:57783"/>
        <dbReference type="ChEBI" id="CHEBI:64076"/>
        <dbReference type="ChEBI" id="CHEBI:456215"/>
        <dbReference type="ChEBI" id="CHEBI:456216"/>
        <dbReference type="EC" id="4.2.1.136"/>
    </reaction>
</comment>
<dbReference type="InterPro" id="IPR036652">
    <property type="entry name" value="YjeF_N_dom_sf"/>
</dbReference>
<feature type="binding site" evidence="18">
    <location>
        <position position="155"/>
    </location>
    <ligand>
        <name>K(+)</name>
        <dbReference type="ChEBI" id="CHEBI:29103"/>
    </ligand>
</feature>
<feature type="binding site" evidence="17">
    <location>
        <position position="317"/>
    </location>
    <ligand>
        <name>(6S)-NADPHX</name>
        <dbReference type="ChEBI" id="CHEBI:64076"/>
    </ligand>
</feature>
<dbReference type="NCBIfam" id="TIGR00197">
    <property type="entry name" value="yjeF_nterm"/>
    <property type="match status" value="1"/>
</dbReference>
<dbReference type="GO" id="GO:0046496">
    <property type="term" value="P:nicotinamide nucleotide metabolic process"/>
    <property type="evidence" value="ECO:0007669"/>
    <property type="project" value="UniProtKB-UniRule"/>
</dbReference>
<comment type="cofactor">
    <cofactor evidence="17">
        <name>Mg(2+)</name>
        <dbReference type="ChEBI" id="CHEBI:18420"/>
    </cofactor>
</comment>
<sequence>MSAALLTPAEMARADALTIAAGTPGILLMERAAAAIVEAIEAAFPDAVRVACLAGPGNNGGDAWAAAAILQRRGRAVAVFRLQPPEKLSGDAAIAAQAFGNEGAPLAAFRPEAFDLVVDGLFGAGLSRALEGEVAGMVDRLNADPVPVLSIDLPSGISGLTGERLGMAVTATATVTFFRAKPGHWLEPGRSHCGSVTVADIGIAPVVLDAIGPRTFANEPALWRDQLRTPADAGHKYDRGHAVVVSGGAAQTGAARLAATAALRGGAGLVTVLSPSSAVLVNATHLTAVMLKRCDDRATLTELLGDRRLNALVLGPGFGVGAQARDYAEAVLASEARLVLDADGITSFAEDPAALFALAAQAADRRTKGEAAMVLTPHAGEFKRLFPDLAAADAMAKPETARQAAARARSIVLLKGRDTVIAAPDGRAAINTTGTPWLATAGSGDVLSGLVAAALAQGAATFEAACAAVWMHGKAAEMFGPGLIAEDLPAMLPKVFARLAAG</sequence>
<evidence type="ECO:0000256" key="2">
    <source>
        <dbReference type="ARBA" id="ARBA00000909"/>
    </source>
</evidence>
<evidence type="ECO:0000256" key="17">
    <source>
        <dbReference type="HAMAP-Rule" id="MF_01965"/>
    </source>
</evidence>
<feature type="binding site" evidence="18">
    <location>
        <begin position="123"/>
        <end position="129"/>
    </location>
    <ligand>
        <name>(6S)-NADPHX</name>
        <dbReference type="ChEBI" id="CHEBI:64076"/>
    </ligand>
</feature>
<dbReference type="SUPFAM" id="SSF53613">
    <property type="entry name" value="Ribokinase-like"/>
    <property type="match status" value="1"/>
</dbReference>
<dbReference type="GO" id="GO:0005524">
    <property type="term" value="F:ATP binding"/>
    <property type="evidence" value="ECO:0007669"/>
    <property type="project" value="UniProtKB-UniRule"/>
</dbReference>
<dbReference type="PANTHER" id="PTHR12592:SF0">
    <property type="entry name" value="ATP-DEPENDENT (S)-NAD(P)H-HYDRATE DEHYDRATASE"/>
    <property type="match status" value="1"/>
</dbReference>
<evidence type="ECO:0000256" key="14">
    <source>
        <dbReference type="ARBA" id="ARBA00025153"/>
    </source>
</evidence>
<dbReference type="HAMAP" id="MF_01966">
    <property type="entry name" value="NADHX_epimerase"/>
    <property type="match status" value="1"/>
</dbReference>
<comment type="similarity">
    <text evidence="17">Belongs to the NnrD/CARKD family.</text>
</comment>
<dbReference type="Pfam" id="PF01256">
    <property type="entry name" value="Carb_kinase"/>
    <property type="match status" value="1"/>
</dbReference>
<dbReference type="InterPro" id="IPR000631">
    <property type="entry name" value="CARKD"/>
</dbReference>
<dbReference type="GO" id="GO:0110051">
    <property type="term" value="P:metabolite repair"/>
    <property type="evidence" value="ECO:0007669"/>
    <property type="project" value="TreeGrafter"/>
</dbReference>
<dbReference type="GO" id="GO:0052855">
    <property type="term" value="F:ADP-dependent NAD(P)H-hydrate dehydratase activity"/>
    <property type="evidence" value="ECO:0007669"/>
    <property type="project" value="UniProtKB-UniRule"/>
</dbReference>
<evidence type="ECO:0000256" key="9">
    <source>
        <dbReference type="ARBA" id="ARBA00022958"/>
    </source>
</evidence>